<dbReference type="Pfam" id="PF01329">
    <property type="entry name" value="Pterin_4a"/>
    <property type="match status" value="1"/>
</dbReference>
<evidence type="ECO:0000256" key="1">
    <source>
        <dbReference type="ARBA" id="ARBA00001554"/>
    </source>
</evidence>
<reference evidence="5 6" key="1">
    <citation type="submission" date="2019-02" db="EMBL/GenBank/DDBJ databases">
        <title>Deep-cultivation of Planctomycetes and their phenomic and genomic characterization uncovers novel biology.</title>
        <authorList>
            <person name="Wiegand S."/>
            <person name="Jogler M."/>
            <person name="Boedeker C."/>
            <person name="Pinto D."/>
            <person name="Vollmers J."/>
            <person name="Rivas-Marin E."/>
            <person name="Kohn T."/>
            <person name="Peeters S.H."/>
            <person name="Heuer A."/>
            <person name="Rast P."/>
            <person name="Oberbeckmann S."/>
            <person name="Bunk B."/>
            <person name="Jeske O."/>
            <person name="Meyerdierks A."/>
            <person name="Storesund J.E."/>
            <person name="Kallscheuer N."/>
            <person name="Luecker S."/>
            <person name="Lage O.M."/>
            <person name="Pohl T."/>
            <person name="Merkel B.J."/>
            <person name="Hornburger P."/>
            <person name="Mueller R.-W."/>
            <person name="Bruemmer F."/>
            <person name="Labrenz M."/>
            <person name="Spormann A.M."/>
            <person name="Op den Camp H."/>
            <person name="Overmann J."/>
            <person name="Amann R."/>
            <person name="Jetten M.S.M."/>
            <person name="Mascher T."/>
            <person name="Medema M.H."/>
            <person name="Devos D.P."/>
            <person name="Kaster A.-K."/>
            <person name="Ovreas L."/>
            <person name="Rohde M."/>
            <person name="Galperin M.Y."/>
            <person name="Jogler C."/>
        </authorList>
    </citation>
    <scope>NUCLEOTIDE SEQUENCE [LARGE SCALE GENOMIC DNA]</scope>
    <source>
        <strain evidence="5 6">Pan265</strain>
    </source>
</reference>
<evidence type="ECO:0000313" key="6">
    <source>
        <dbReference type="Proteomes" id="UP000320386"/>
    </source>
</evidence>
<proteinExistence type="inferred from homology"/>
<evidence type="ECO:0000256" key="4">
    <source>
        <dbReference type="HAMAP-Rule" id="MF_00434"/>
    </source>
</evidence>
<dbReference type="GO" id="GO:0008124">
    <property type="term" value="F:4-alpha-hydroxytetrahydrobiopterin dehydratase activity"/>
    <property type="evidence" value="ECO:0007669"/>
    <property type="project" value="UniProtKB-UniRule"/>
</dbReference>
<dbReference type="Proteomes" id="UP000320386">
    <property type="component" value="Chromosome"/>
</dbReference>
<dbReference type="KEGG" id="mcad:Pan265_24750"/>
<dbReference type="PANTHER" id="PTHR12599:SF0">
    <property type="entry name" value="PTERIN-4-ALPHA-CARBINOLAMINE DEHYDRATASE"/>
    <property type="match status" value="1"/>
</dbReference>
<evidence type="ECO:0000256" key="3">
    <source>
        <dbReference type="ARBA" id="ARBA00023239"/>
    </source>
</evidence>
<comment type="catalytic activity">
    <reaction evidence="1 4">
        <text>(4aS,6R)-4a-hydroxy-L-erythro-5,6,7,8-tetrahydrobiopterin = (6R)-L-erythro-6,7-dihydrobiopterin + H2O</text>
        <dbReference type="Rhea" id="RHEA:11920"/>
        <dbReference type="ChEBI" id="CHEBI:15377"/>
        <dbReference type="ChEBI" id="CHEBI:15642"/>
        <dbReference type="ChEBI" id="CHEBI:43120"/>
        <dbReference type="EC" id="4.2.1.96"/>
    </reaction>
</comment>
<dbReference type="InterPro" id="IPR001533">
    <property type="entry name" value="Pterin_deHydtase"/>
</dbReference>
<evidence type="ECO:0000256" key="2">
    <source>
        <dbReference type="ARBA" id="ARBA00006472"/>
    </source>
</evidence>
<gene>
    <name evidence="5" type="primary">phhB</name>
    <name evidence="5" type="ORF">Pan265_24750</name>
</gene>
<dbReference type="AlphaFoldDB" id="A0A518C055"/>
<keyword evidence="6" id="KW-1185">Reference proteome</keyword>
<dbReference type="CDD" id="cd00488">
    <property type="entry name" value="PCD_DCoH"/>
    <property type="match status" value="1"/>
</dbReference>
<name>A0A518C055_9BACT</name>
<evidence type="ECO:0000313" key="5">
    <source>
        <dbReference type="EMBL" id="QDU72604.1"/>
    </source>
</evidence>
<dbReference type="EMBL" id="CP036280">
    <property type="protein sequence ID" value="QDU72604.1"/>
    <property type="molecule type" value="Genomic_DNA"/>
</dbReference>
<dbReference type="EC" id="4.2.1.96" evidence="4"/>
<sequence length="94" mass="10671">MTEVLTPPQLEDALKQLPGWSIDDNKLTRTWRFADFKQAFAFLTRVADAAEQQGHHPEIYNVYATVRIQLSTHDADDRITDKDTALATAIQKLS</sequence>
<dbReference type="NCBIfam" id="NF002017">
    <property type="entry name" value="PRK00823.1-2"/>
    <property type="match status" value="1"/>
</dbReference>
<dbReference type="SUPFAM" id="SSF55248">
    <property type="entry name" value="PCD-like"/>
    <property type="match status" value="1"/>
</dbReference>
<dbReference type="GO" id="GO:0006729">
    <property type="term" value="P:tetrahydrobiopterin biosynthetic process"/>
    <property type="evidence" value="ECO:0007669"/>
    <property type="project" value="InterPro"/>
</dbReference>
<organism evidence="5 6">
    <name type="scientific">Mucisphaera calidilacus</name>
    <dbReference type="NCBI Taxonomy" id="2527982"/>
    <lineage>
        <taxon>Bacteria</taxon>
        <taxon>Pseudomonadati</taxon>
        <taxon>Planctomycetota</taxon>
        <taxon>Phycisphaerae</taxon>
        <taxon>Phycisphaerales</taxon>
        <taxon>Phycisphaeraceae</taxon>
        <taxon>Mucisphaera</taxon>
    </lineage>
</organism>
<dbReference type="Gene3D" id="3.30.1360.20">
    <property type="entry name" value="Transcriptional coactivator/pterin dehydratase"/>
    <property type="match status" value="1"/>
</dbReference>
<protein>
    <recommendedName>
        <fullName evidence="4">Putative pterin-4-alpha-carbinolamine dehydratase</fullName>
        <shortName evidence="4">PHS</shortName>
        <ecNumber evidence="4">4.2.1.96</ecNumber>
    </recommendedName>
    <alternativeName>
        <fullName evidence="4">4-alpha-hydroxy-tetrahydropterin dehydratase</fullName>
    </alternativeName>
    <alternativeName>
        <fullName evidence="4">Pterin carbinolamine dehydratase</fullName>
        <shortName evidence="4">PCD</shortName>
    </alternativeName>
</protein>
<comment type="similarity">
    <text evidence="2 4">Belongs to the pterin-4-alpha-carbinolamine dehydratase family.</text>
</comment>
<accession>A0A518C055</accession>
<keyword evidence="3 4" id="KW-0456">Lyase</keyword>
<dbReference type="InterPro" id="IPR036428">
    <property type="entry name" value="PCD_sf"/>
</dbReference>
<dbReference type="HAMAP" id="MF_00434">
    <property type="entry name" value="Pterin_4_alpha"/>
    <property type="match status" value="1"/>
</dbReference>
<dbReference type="PANTHER" id="PTHR12599">
    <property type="entry name" value="PTERIN-4-ALPHA-CARBINOLAMINE DEHYDRATASE"/>
    <property type="match status" value="1"/>
</dbReference>